<sequence length="82" mass="9677">MIAIDYVKEQGWSKVWIECDSLLTLLAFPQEVIVPRKLRSQWCVCTKFCCNIQITLSHIYLERNVCADKLVKHTLFKIDLYI</sequence>
<dbReference type="AlphaFoldDB" id="A0ABD1NGN7"/>
<evidence type="ECO:0008006" key="3">
    <source>
        <dbReference type="Google" id="ProtNLM"/>
    </source>
</evidence>
<dbReference type="Gene3D" id="3.30.420.10">
    <property type="entry name" value="Ribonuclease H-like superfamily/Ribonuclease H"/>
    <property type="match status" value="1"/>
</dbReference>
<reference evidence="1 2" key="1">
    <citation type="submission" date="2024-08" db="EMBL/GenBank/DDBJ databases">
        <title>Insights into the chromosomal genome structure of Flemingia macrophylla.</title>
        <authorList>
            <person name="Ding Y."/>
            <person name="Zhao Y."/>
            <person name="Bi W."/>
            <person name="Wu M."/>
            <person name="Zhao G."/>
            <person name="Gong Y."/>
            <person name="Li W."/>
            <person name="Zhang P."/>
        </authorList>
    </citation>
    <scope>NUCLEOTIDE SEQUENCE [LARGE SCALE GENOMIC DNA]</scope>
    <source>
        <strain evidence="1">DYQJB</strain>
        <tissue evidence="1">Leaf</tissue>
    </source>
</reference>
<proteinExistence type="predicted"/>
<name>A0ABD1NGN7_9FABA</name>
<protein>
    <recommendedName>
        <fullName evidence="3">RNase H type-1 domain-containing protein</fullName>
    </recommendedName>
</protein>
<dbReference type="EMBL" id="JBGMDY010000001">
    <property type="protein sequence ID" value="KAL2347279.1"/>
    <property type="molecule type" value="Genomic_DNA"/>
</dbReference>
<accession>A0ABD1NGN7</accession>
<evidence type="ECO:0000313" key="1">
    <source>
        <dbReference type="EMBL" id="KAL2347279.1"/>
    </source>
</evidence>
<dbReference type="SUPFAM" id="SSF53098">
    <property type="entry name" value="Ribonuclease H-like"/>
    <property type="match status" value="1"/>
</dbReference>
<organism evidence="1 2">
    <name type="scientific">Flemingia macrophylla</name>
    <dbReference type="NCBI Taxonomy" id="520843"/>
    <lineage>
        <taxon>Eukaryota</taxon>
        <taxon>Viridiplantae</taxon>
        <taxon>Streptophyta</taxon>
        <taxon>Embryophyta</taxon>
        <taxon>Tracheophyta</taxon>
        <taxon>Spermatophyta</taxon>
        <taxon>Magnoliopsida</taxon>
        <taxon>eudicotyledons</taxon>
        <taxon>Gunneridae</taxon>
        <taxon>Pentapetalae</taxon>
        <taxon>rosids</taxon>
        <taxon>fabids</taxon>
        <taxon>Fabales</taxon>
        <taxon>Fabaceae</taxon>
        <taxon>Papilionoideae</taxon>
        <taxon>50 kb inversion clade</taxon>
        <taxon>NPAAA clade</taxon>
        <taxon>indigoferoid/millettioid clade</taxon>
        <taxon>Phaseoleae</taxon>
        <taxon>Flemingia</taxon>
    </lineage>
</organism>
<keyword evidence="2" id="KW-1185">Reference proteome</keyword>
<dbReference type="InterPro" id="IPR036397">
    <property type="entry name" value="RNaseH_sf"/>
</dbReference>
<evidence type="ECO:0000313" key="2">
    <source>
        <dbReference type="Proteomes" id="UP001603857"/>
    </source>
</evidence>
<dbReference type="Proteomes" id="UP001603857">
    <property type="component" value="Unassembled WGS sequence"/>
</dbReference>
<gene>
    <name evidence="1" type="ORF">Fmac_001279</name>
</gene>
<dbReference type="InterPro" id="IPR012337">
    <property type="entry name" value="RNaseH-like_sf"/>
</dbReference>
<comment type="caution">
    <text evidence="1">The sequence shown here is derived from an EMBL/GenBank/DDBJ whole genome shotgun (WGS) entry which is preliminary data.</text>
</comment>